<sequence>MADDAARLLGWRARLWVTDFEQRLLVPVPTTELPPAEPVGFDGTLAGRAFRRVTPVPAPGEPPVLWLPLLDGVHRFGVVQYELAAGDSPDDPDVRDRSALLAHLVGHLLAAKNPYGDTLDVVGRRRHRSVATELLSGLLPPLTFGCPGLVVSGLLEPCYEVAADAFDYAVQDRTAYLAVLDAAGHDLQATLAVSVAVAALRNARREGRTLYETVTGIEEALQEQWHGETFVTAVLAELDLPSGRLRYVNAGHPAPLLMRDRKVVKRLEGGRRIVLGLGHGELEVAEEWLQPDDWLVLHTDGITEARGPDGTFFGVDRLVDQLARSAANGEPAPETLRQVVHAVLRHQEGRLQDDATLLVAQWSSGEEREMHAR</sequence>
<dbReference type="AlphaFoldDB" id="A0A1I0Z032"/>
<dbReference type="Pfam" id="PF07228">
    <property type="entry name" value="SpoIIE"/>
    <property type="match status" value="1"/>
</dbReference>
<dbReference type="RefSeq" id="WP_239078669.1">
    <property type="nucleotide sequence ID" value="NZ_BONM01000004.1"/>
</dbReference>
<dbReference type="PANTHER" id="PTHR43156:SF2">
    <property type="entry name" value="STAGE II SPORULATION PROTEIN E"/>
    <property type="match status" value="1"/>
</dbReference>
<dbReference type="SUPFAM" id="SSF81606">
    <property type="entry name" value="PP2C-like"/>
    <property type="match status" value="1"/>
</dbReference>
<dbReference type="InterPro" id="IPR052016">
    <property type="entry name" value="Bact_Sigma-Reg"/>
</dbReference>
<gene>
    <name evidence="3" type="ORF">SAMN05421867_10966</name>
</gene>
<reference evidence="3 4" key="1">
    <citation type="submission" date="2016-10" db="EMBL/GenBank/DDBJ databases">
        <authorList>
            <person name="de Groot N.N."/>
        </authorList>
    </citation>
    <scope>NUCLEOTIDE SEQUENCE [LARGE SCALE GENOMIC DNA]</scope>
    <source>
        <strain evidence="3 4">CGMCC 4.6945</strain>
    </source>
</reference>
<evidence type="ECO:0000313" key="3">
    <source>
        <dbReference type="EMBL" id="SFB18657.1"/>
    </source>
</evidence>
<evidence type="ECO:0000256" key="1">
    <source>
        <dbReference type="ARBA" id="ARBA00022801"/>
    </source>
</evidence>
<accession>A0A1I0Z032</accession>
<organism evidence="3 4">
    <name type="scientific">Cellulomonas marina</name>
    <dbReference type="NCBI Taxonomy" id="988821"/>
    <lineage>
        <taxon>Bacteria</taxon>
        <taxon>Bacillati</taxon>
        <taxon>Actinomycetota</taxon>
        <taxon>Actinomycetes</taxon>
        <taxon>Micrococcales</taxon>
        <taxon>Cellulomonadaceae</taxon>
        <taxon>Cellulomonas</taxon>
    </lineage>
</organism>
<dbReference type="Proteomes" id="UP000199012">
    <property type="component" value="Unassembled WGS sequence"/>
</dbReference>
<feature type="domain" description="PPM-type phosphatase" evidence="2">
    <location>
        <begin position="146"/>
        <end position="362"/>
    </location>
</feature>
<dbReference type="PANTHER" id="PTHR43156">
    <property type="entry name" value="STAGE II SPORULATION PROTEIN E-RELATED"/>
    <property type="match status" value="1"/>
</dbReference>
<proteinExistence type="predicted"/>
<dbReference type="STRING" id="988821.SAMN05421867_10966"/>
<protein>
    <submittedName>
        <fullName evidence="3">Serine phosphatase RsbU, regulator of sigma subunit</fullName>
    </submittedName>
</protein>
<dbReference type="SMART" id="SM00331">
    <property type="entry name" value="PP2C_SIG"/>
    <property type="match status" value="1"/>
</dbReference>
<dbReference type="EMBL" id="FOKA01000009">
    <property type="protein sequence ID" value="SFB18657.1"/>
    <property type="molecule type" value="Genomic_DNA"/>
</dbReference>
<keyword evidence="1" id="KW-0378">Hydrolase</keyword>
<dbReference type="GO" id="GO:0016791">
    <property type="term" value="F:phosphatase activity"/>
    <property type="evidence" value="ECO:0007669"/>
    <property type="project" value="TreeGrafter"/>
</dbReference>
<evidence type="ECO:0000313" key="4">
    <source>
        <dbReference type="Proteomes" id="UP000199012"/>
    </source>
</evidence>
<keyword evidence="4" id="KW-1185">Reference proteome</keyword>
<dbReference type="Gene3D" id="3.60.40.10">
    <property type="entry name" value="PPM-type phosphatase domain"/>
    <property type="match status" value="1"/>
</dbReference>
<evidence type="ECO:0000259" key="2">
    <source>
        <dbReference type="SMART" id="SM00331"/>
    </source>
</evidence>
<dbReference type="InterPro" id="IPR001932">
    <property type="entry name" value="PPM-type_phosphatase-like_dom"/>
</dbReference>
<name>A0A1I0Z032_9CELL</name>
<dbReference type="InterPro" id="IPR036457">
    <property type="entry name" value="PPM-type-like_dom_sf"/>
</dbReference>